<dbReference type="PANTHER" id="PTHR36178">
    <property type="entry name" value="SLR0625 PROTEIN"/>
    <property type="match status" value="1"/>
</dbReference>
<feature type="transmembrane region" description="Helical" evidence="1">
    <location>
        <begin position="193"/>
        <end position="215"/>
    </location>
</feature>
<keyword evidence="3" id="KW-1185">Reference proteome</keyword>
<feature type="transmembrane region" description="Helical" evidence="1">
    <location>
        <begin position="263"/>
        <end position="285"/>
    </location>
</feature>
<evidence type="ECO:0000313" key="2">
    <source>
        <dbReference type="EMBL" id="EDN57918.1"/>
    </source>
</evidence>
<proteinExistence type="predicted"/>
<gene>
    <name evidence="2" type="ORF">VEx25_1157</name>
</gene>
<evidence type="ECO:0000256" key="1">
    <source>
        <dbReference type="SAM" id="Phobius"/>
    </source>
</evidence>
<feature type="transmembrane region" description="Helical" evidence="1">
    <location>
        <begin position="94"/>
        <end position="113"/>
    </location>
</feature>
<feature type="transmembrane region" description="Helical" evidence="1">
    <location>
        <begin position="447"/>
        <end position="468"/>
    </location>
</feature>
<organism evidence="2 3">
    <name type="scientific">Vibrio antiquarius (strain Ex25)</name>
    <dbReference type="NCBI Taxonomy" id="150340"/>
    <lineage>
        <taxon>Bacteria</taxon>
        <taxon>Pseudomonadati</taxon>
        <taxon>Pseudomonadota</taxon>
        <taxon>Gammaproteobacteria</taxon>
        <taxon>Vibrionales</taxon>
        <taxon>Vibrionaceae</taxon>
        <taxon>Vibrio</taxon>
        <taxon>Vibrio diabolicus subgroup</taxon>
    </lineage>
</organism>
<feature type="transmembrane region" description="Helical" evidence="1">
    <location>
        <begin position="419"/>
        <end position="441"/>
    </location>
</feature>
<dbReference type="Proteomes" id="UP000242664">
    <property type="component" value="Unassembled WGS sequence"/>
</dbReference>
<evidence type="ECO:0000313" key="3">
    <source>
        <dbReference type="Proteomes" id="UP000242664"/>
    </source>
</evidence>
<feature type="transmembrane region" description="Helical" evidence="1">
    <location>
        <begin position="67"/>
        <end position="88"/>
    </location>
</feature>
<accession>A0ABM9WX34</accession>
<dbReference type="EMBL" id="DS267813">
    <property type="protein sequence ID" value="EDN57918.1"/>
    <property type="molecule type" value="Genomic_DNA"/>
</dbReference>
<keyword evidence="1" id="KW-0812">Transmembrane</keyword>
<reference evidence="3" key="1">
    <citation type="submission" date="2006-10" db="EMBL/GenBank/DDBJ databases">
        <authorList>
            <person name="Heidelberg J."/>
            <person name="Sebastian Y."/>
        </authorList>
    </citation>
    <scope>NUCLEOTIDE SEQUENCE [LARGE SCALE GENOMIC DNA]</scope>
    <source>
        <strain evidence="3">EX25</strain>
    </source>
</reference>
<protein>
    <recommendedName>
        <fullName evidence="4">Sodium:glutamate symporter</fullName>
    </recommendedName>
</protein>
<feature type="transmembrane region" description="Helical" evidence="1">
    <location>
        <begin position="387"/>
        <end position="407"/>
    </location>
</feature>
<evidence type="ECO:0008006" key="4">
    <source>
        <dbReference type="Google" id="ProtNLM"/>
    </source>
</evidence>
<dbReference type="PANTHER" id="PTHR36178:SF1">
    <property type="entry name" value="SODIUM_GLUTAMATE SYMPORTER"/>
    <property type="match status" value="1"/>
</dbReference>
<feature type="transmembrane region" description="Helical" evidence="1">
    <location>
        <begin position="134"/>
        <end position="155"/>
    </location>
</feature>
<sequence>MTIFVVLCWKLFITSRLVKRMSPLNAFTGGQEMPKGLMLTDLAIAGLLLIAAKVIRVHMPLLQRMYIPSAVLAGLFGLIFGPALLNVLPWTDTFTANASLLTAALFSALGLATDVPSPKVVAQRAGSLWAFNQIASVSQWLFAAMFGLVLTTFFWPDINPGFGVTMSAGFMGGHGSASVVGEIFTGLGWEDGFTLGLTFATVGIFISISVGMLMLQFALKMGWIRSFTTFDSMDEHERKGLVKPDDQEPVMKDTMSSLSVDSFAIHAALVVVVTAFSYVAANYLSSFHDKVQIPTFVTGFLGGMLVRIIAKQTKASHYLCDGAFKHAAGISTDYLIIFGISAIKITVLAQYLMPMVVLAIGGIAFTLWLIFWVAPRIMGDDWFEKGIFSWGWLTGTVAMGIALLRIVDPKMRSKVLDDYAIAYVPGSITDIFIISLMPIAMYNGMHWQALGVGLTYIAVVLFIWRFVFKRSGQAVANES</sequence>
<feature type="transmembrane region" description="Helical" evidence="1">
    <location>
        <begin position="36"/>
        <end position="55"/>
    </location>
</feature>
<keyword evidence="1" id="KW-0472">Membrane</keyword>
<feature type="transmembrane region" description="Helical" evidence="1">
    <location>
        <begin position="351"/>
        <end position="375"/>
    </location>
</feature>
<dbReference type="InterPro" id="IPR004445">
    <property type="entry name" value="GltS"/>
</dbReference>
<keyword evidence="1" id="KW-1133">Transmembrane helix</keyword>
<name>A0ABM9WX34_VIBAE</name>
<feature type="transmembrane region" description="Helical" evidence="1">
    <location>
        <begin position="291"/>
        <end position="310"/>
    </location>
</feature>